<sequence length="290" mass="31307">MTIAASRSDPAGKAGDHAPPLLDIENIEVVYNHTVQVLRGLSIRVAPGAIVALLGANGAGKSTTLKTVSGLIRLENGGLTAGHIRFRGHEAWGRAPDSLVHDGLFHVMEGRRVFEDLTVEENLTAATYARKGGRRASGGDAGDPIEMVYGYFPRLKERRKGLAGYLSGGEQQMLAIGRALVADPQLIMLDEPSLGLAPMVVEEIFSIVLRINRERGTAVLLVEQNAAIALAVADYAYIMESGRVVIDGTPAELAANQDVQEFYLGHGGEDGAGRSFRDIKHYKRRKRWLS</sequence>
<name>A0ABQ1IQC3_9PROT</name>
<evidence type="ECO:0000256" key="1">
    <source>
        <dbReference type="ARBA" id="ARBA00005417"/>
    </source>
</evidence>
<dbReference type="CDD" id="cd03224">
    <property type="entry name" value="ABC_TM1139_LivF_branched"/>
    <property type="match status" value="1"/>
</dbReference>
<evidence type="ECO:0000259" key="6">
    <source>
        <dbReference type="PROSITE" id="PS50893"/>
    </source>
</evidence>
<reference evidence="8" key="1">
    <citation type="journal article" date="2019" name="Int. J. Syst. Evol. Microbiol.">
        <title>The Global Catalogue of Microorganisms (GCM) 10K type strain sequencing project: providing services to taxonomists for standard genome sequencing and annotation.</title>
        <authorList>
            <consortium name="The Broad Institute Genomics Platform"/>
            <consortium name="The Broad Institute Genome Sequencing Center for Infectious Disease"/>
            <person name="Wu L."/>
            <person name="Ma J."/>
        </authorList>
    </citation>
    <scope>NUCLEOTIDE SEQUENCE [LARGE SCALE GENOMIC DNA]</scope>
    <source>
        <strain evidence="8">CGMCC 1.10188</strain>
    </source>
</reference>
<protein>
    <submittedName>
        <fullName evidence="7">ABC transporter ATP-binding protein</fullName>
    </submittedName>
</protein>
<dbReference type="InterPro" id="IPR052156">
    <property type="entry name" value="BCAA_Transport_ATP-bd_LivF"/>
</dbReference>
<dbReference type="Proteomes" id="UP000603352">
    <property type="component" value="Unassembled WGS sequence"/>
</dbReference>
<keyword evidence="8" id="KW-1185">Reference proteome</keyword>
<dbReference type="InterPro" id="IPR003439">
    <property type="entry name" value="ABC_transporter-like_ATP-bd"/>
</dbReference>
<accession>A0ABQ1IQC3</accession>
<dbReference type="InterPro" id="IPR003593">
    <property type="entry name" value="AAA+_ATPase"/>
</dbReference>
<evidence type="ECO:0000313" key="8">
    <source>
        <dbReference type="Proteomes" id="UP000603352"/>
    </source>
</evidence>
<evidence type="ECO:0000256" key="5">
    <source>
        <dbReference type="ARBA" id="ARBA00022970"/>
    </source>
</evidence>
<dbReference type="Gene3D" id="3.40.50.300">
    <property type="entry name" value="P-loop containing nucleotide triphosphate hydrolases"/>
    <property type="match status" value="1"/>
</dbReference>
<dbReference type="EMBL" id="BMDZ01000043">
    <property type="protein sequence ID" value="GGB49791.1"/>
    <property type="molecule type" value="Genomic_DNA"/>
</dbReference>
<evidence type="ECO:0000313" key="7">
    <source>
        <dbReference type="EMBL" id="GGB49791.1"/>
    </source>
</evidence>
<dbReference type="PROSITE" id="PS50893">
    <property type="entry name" value="ABC_TRANSPORTER_2"/>
    <property type="match status" value="1"/>
</dbReference>
<dbReference type="GO" id="GO:0005524">
    <property type="term" value="F:ATP binding"/>
    <property type="evidence" value="ECO:0007669"/>
    <property type="project" value="UniProtKB-KW"/>
</dbReference>
<organism evidence="7 8">
    <name type="scientific">Tistrella bauzanensis</name>
    <dbReference type="NCBI Taxonomy" id="657419"/>
    <lineage>
        <taxon>Bacteria</taxon>
        <taxon>Pseudomonadati</taxon>
        <taxon>Pseudomonadota</taxon>
        <taxon>Alphaproteobacteria</taxon>
        <taxon>Geminicoccales</taxon>
        <taxon>Geminicoccaceae</taxon>
        <taxon>Tistrella</taxon>
    </lineage>
</organism>
<keyword evidence="2" id="KW-0813">Transport</keyword>
<evidence type="ECO:0000256" key="4">
    <source>
        <dbReference type="ARBA" id="ARBA00022840"/>
    </source>
</evidence>
<keyword evidence="4 7" id="KW-0067">ATP-binding</keyword>
<proteinExistence type="inferred from homology"/>
<comment type="similarity">
    <text evidence="1">Belongs to the ABC transporter superfamily.</text>
</comment>
<dbReference type="SUPFAM" id="SSF52540">
    <property type="entry name" value="P-loop containing nucleoside triphosphate hydrolases"/>
    <property type="match status" value="1"/>
</dbReference>
<feature type="domain" description="ABC transporter" evidence="6">
    <location>
        <begin position="22"/>
        <end position="266"/>
    </location>
</feature>
<dbReference type="RefSeq" id="WP_188579937.1">
    <property type="nucleotide sequence ID" value="NZ_BMDZ01000043.1"/>
</dbReference>
<dbReference type="Pfam" id="PF00005">
    <property type="entry name" value="ABC_tran"/>
    <property type="match status" value="1"/>
</dbReference>
<keyword evidence="3" id="KW-0547">Nucleotide-binding</keyword>
<keyword evidence="5" id="KW-0029">Amino-acid transport</keyword>
<dbReference type="PANTHER" id="PTHR43820:SF8">
    <property type="entry name" value="ABC TRANSPORTER SUBSTRATE-BINDING PROTEIN"/>
    <property type="match status" value="1"/>
</dbReference>
<evidence type="ECO:0000256" key="2">
    <source>
        <dbReference type="ARBA" id="ARBA00022448"/>
    </source>
</evidence>
<dbReference type="InterPro" id="IPR017871">
    <property type="entry name" value="ABC_transporter-like_CS"/>
</dbReference>
<evidence type="ECO:0000256" key="3">
    <source>
        <dbReference type="ARBA" id="ARBA00022741"/>
    </source>
</evidence>
<dbReference type="InterPro" id="IPR027417">
    <property type="entry name" value="P-loop_NTPase"/>
</dbReference>
<gene>
    <name evidence="7" type="primary">livF</name>
    <name evidence="7" type="ORF">GCM10011505_33600</name>
</gene>
<comment type="caution">
    <text evidence="7">The sequence shown here is derived from an EMBL/GenBank/DDBJ whole genome shotgun (WGS) entry which is preliminary data.</text>
</comment>
<dbReference type="PROSITE" id="PS00211">
    <property type="entry name" value="ABC_TRANSPORTER_1"/>
    <property type="match status" value="1"/>
</dbReference>
<dbReference type="PANTHER" id="PTHR43820">
    <property type="entry name" value="HIGH-AFFINITY BRANCHED-CHAIN AMINO ACID TRANSPORT ATP-BINDING PROTEIN LIVF"/>
    <property type="match status" value="1"/>
</dbReference>
<dbReference type="SMART" id="SM00382">
    <property type="entry name" value="AAA"/>
    <property type="match status" value="1"/>
</dbReference>